<organism evidence="2 3">
    <name type="scientific">Lepraria neglecta</name>
    <dbReference type="NCBI Taxonomy" id="209136"/>
    <lineage>
        <taxon>Eukaryota</taxon>
        <taxon>Fungi</taxon>
        <taxon>Dikarya</taxon>
        <taxon>Ascomycota</taxon>
        <taxon>Pezizomycotina</taxon>
        <taxon>Lecanoromycetes</taxon>
        <taxon>OSLEUM clade</taxon>
        <taxon>Lecanoromycetidae</taxon>
        <taxon>Lecanorales</taxon>
        <taxon>Lecanorineae</taxon>
        <taxon>Stereocaulaceae</taxon>
        <taxon>Lepraria</taxon>
    </lineage>
</organism>
<protein>
    <submittedName>
        <fullName evidence="2">Uncharacterized protein</fullName>
    </submittedName>
</protein>
<comment type="caution">
    <text evidence="2">The sequence shown here is derived from an EMBL/GenBank/DDBJ whole genome shotgun (WGS) entry which is preliminary data.</text>
</comment>
<feature type="region of interest" description="Disordered" evidence="1">
    <location>
        <begin position="1"/>
        <end position="133"/>
    </location>
</feature>
<feature type="compositionally biased region" description="Low complexity" evidence="1">
    <location>
        <begin position="87"/>
        <end position="104"/>
    </location>
</feature>
<dbReference type="EMBL" id="JASNWA010000007">
    <property type="protein sequence ID" value="KAK3172486.1"/>
    <property type="molecule type" value="Genomic_DNA"/>
</dbReference>
<keyword evidence="3" id="KW-1185">Reference proteome</keyword>
<reference evidence="2" key="1">
    <citation type="submission" date="2022-11" db="EMBL/GenBank/DDBJ databases">
        <title>Chromosomal genome sequence assembly and mating type (MAT) locus characterization of the leprose asexual lichenized fungus Lepraria neglecta (Nyl.) Erichsen.</title>
        <authorList>
            <person name="Allen J.L."/>
            <person name="Pfeffer B."/>
        </authorList>
    </citation>
    <scope>NUCLEOTIDE SEQUENCE</scope>
    <source>
        <strain evidence="2">Allen 5258</strain>
    </source>
</reference>
<evidence type="ECO:0000256" key="1">
    <source>
        <dbReference type="SAM" id="MobiDB-lite"/>
    </source>
</evidence>
<evidence type="ECO:0000313" key="2">
    <source>
        <dbReference type="EMBL" id="KAK3172486.1"/>
    </source>
</evidence>
<evidence type="ECO:0000313" key="3">
    <source>
        <dbReference type="Proteomes" id="UP001276659"/>
    </source>
</evidence>
<feature type="compositionally biased region" description="Basic and acidic residues" evidence="1">
    <location>
        <begin position="124"/>
        <end position="133"/>
    </location>
</feature>
<accession>A0AAD9Z6R6</accession>
<dbReference type="AlphaFoldDB" id="A0AAD9Z6R6"/>
<dbReference type="Proteomes" id="UP001276659">
    <property type="component" value="Unassembled WGS sequence"/>
</dbReference>
<sequence length="133" mass="14094">MPLAVEKKAAEEAKERRIQAGEARTVIPMPTPKQQAAKRKKQRGNLRLSAMAESARKAAVVEKANQDQTSTAQPPGGGDTYMSDCTPSRVRAGAASPAPGPSLSTRPRLHSPASSAYGEITPEEAERMLDAAN</sequence>
<proteinExistence type="predicted"/>
<gene>
    <name evidence="2" type="ORF">OEA41_005808</name>
</gene>
<feature type="compositionally biased region" description="Basic and acidic residues" evidence="1">
    <location>
        <begin position="1"/>
        <end position="19"/>
    </location>
</feature>
<name>A0AAD9Z6R6_9LECA</name>